<reference evidence="3 4" key="1">
    <citation type="journal article" date="2024" name="Nat. Commun.">
        <title>Phylogenomics reveals the evolutionary origins of lichenization in chlorophyte algae.</title>
        <authorList>
            <person name="Puginier C."/>
            <person name="Libourel C."/>
            <person name="Otte J."/>
            <person name="Skaloud P."/>
            <person name="Haon M."/>
            <person name="Grisel S."/>
            <person name="Petersen M."/>
            <person name="Berrin J.G."/>
            <person name="Delaux P.M."/>
            <person name="Dal Grande F."/>
            <person name="Keller J."/>
        </authorList>
    </citation>
    <scope>NUCLEOTIDE SEQUENCE [LARGE SCALE GENOMIC DNA]</scope>
    <source>
        <strain evidence="3 4">SAG 216-7</strain>
    </source>
</reference>
<feature type="compositionally biased region" description="Polar residues" evidence="1">
    <location>
        <begin position="296"/>
        <end position="305"/>
    </location>
</feature>
<dbReference type="Gene3D" id="1.10.246.120">
    <property type="match status" value="1"/>
</dbReference>
<accession>A0ABR2YYU6</accession>
<dbReference type="Pfam" id="PF02204">
    <property type="entry name" value="VPS9"/>
    <property type="match status" value="1"/>
</dbReference>
<feature type="compositionally biased region" description="Pro residues" evidence="1">
    <location>
        <begin position="280"/>
        <end position="289"/>
    </location>
</feature>
<evidence type="ECO:0000256" key="1">
    <source>
        <dbReference type="SAM" id="MobiDB-lite"/>
    </source>
</evidence>
<feature type="domain" description="VPS9" evidence="2">
    <location>
        <begin position="108"/>
        <end position="249"/>
    </location>
</feature>
<dbReference type="InterPro" id="IPR041545">
    <property type="entry name" value="DUF5601"/>
</dbReference>
<sequence length="858" mass="90277">MADDNQLAEATQPLSFAEFLERMKEPAAADLVRSIKNFIKTFEDRKPDPERDSVFVQSFLTKSEAAFKQHPVWASAPPAHKAQAVEGLEKYLMNKIYHKTFGVSELDRERDEALHVRMRALNFIKPTHLDIPELYRDEKAWILAMKELHKINNYKAPREKLVCILNCCRVINNLLHVQVQQGEARGADDFLPVLIYVVIHANPPQLASNLEYIQRFRMHSRMASESAYFFTQLYSAASFIETVNATSLSMDPDEFMARMMAAGVPDMQLVPSQDGATSTAPPPEKPPPFATAQPATEPTASTQAPPDNAGGLPADQLLMGAAPLTPTVPLPSVTAAATLLPTHSAPIGGGQAVVPDVGTLLPNAAPAQYIAPAVPSSGATALTDQGNAALQESQAGGAAEIWGRPPTVEELERAGVSLVLEAEAAGRLKRDHRFLYAVAEDLLITDVAELLSSYKELVLRYESLSLAVAAVASQSATMPVAMSTHIGAEQPGTAGMLVPQTAFVQLPTGLSDDHPAAQMQAAADAHIPGGTALETATTPATALALDEASVTAEDAAEKADALDVGTLEAGATAAAFSPDAVLPTVQEVNDPMNGHEAGEDAVQPHHPASPGEDLPDMGNILSVSAEGKMDSEGQAGEMPAPRAEQQGATEGTAEHAAGEPTMEGFEHRPAGLQSRVSISSTAATVGDWASQDIGRLGASPSGSPPKAKSDAGASPTAAIEATESASRSPSAPGLQAGDQPKNSGAFDDGMPATSSDGDPFYATDLALKVSTAQEEEPATLPGHPEMHAMPEKNKHAAAASAATIKINYLKDALSGPPSRFIQDSIHHKSELPLPCGKRAVQQAPLYRFPCPGSQAGKG</sequence>
<dbReference type="Proteomes" id="UP001491310">
    <property type="component" value="Unassembled WGS sequence"/>
</dbReference>
<dbReference type="PANTHER" id="PTHR23101">
    <property type="entry name" value="RAB GDP/GTP EXCHANGE FACTOR"/>
    <property type="match status" value="1"/>
</dbReference>
<dbReference type="Pfam" id="PF18151">
    <property type="entry name" value="DUF5601"/>
    <property type="match status" value="1"/>
</dbReference>
<dbReference type="PROSITE" id="PS51205">
    <property type="entry name" value="VPS9"/>
    <property type="match status" value="1"/>
</dbReference>
<evidence type="ECO:0000259" key="2">
    <source>
        <dbReference type="PROSITE" id="PS51205"/>
    </source>
</evidence>
<name>A0ABR2YYU6_9CHLO</name>
<gene>
    <name evidence="3" type="ORF">WJX75_007390</name>
</gene>
<organism evidence="3 4">
    <name type="scientific">Coccomyxa subellipsoidea</name>
    <dbReference type="NCBI Taxonomy" id="248742"/>
    <lineage>
        <taxon>Eukaryota</taxon>
        <taxon>Viridiplantae</taxon>
        <taxon>Chlorophyta</taxon>
        <taxon>core chlorophytes</taxon>
        <taxon>Trebouxiophyceae</taxon>
        <taxon>Trebouxiophyceae incertae sedis</taxon>
        <taxon>Coccomyxaceae</taxon>
        <taxon>Coccomyxa</taxon>
    </lineage>
</organism>
<dbReference type="InterPro" id="IPR003123">
    <property type="entry name" value="VPS9"/>
</dbReference>
<comment type="caution">
    <text evidence="3">The sequence shown here is derived from an EMBL/GenBank/DDBJ whole genome shotgun (WGS) entry which is preliminary data.</text>
</comment>
<dbReference type="InterPro" id="IPR045046">
    <property type="entry name" value="Vps9-like"/>
</dbReference>
<feature type="compositionally biased region" description="Low complexity" evidence="1">
    <location>
        <begin position="697"/>
        <end position="706"/>
    </location>
</feature>
<proteinExistence type="predicted"/>
<dbReference type="PANTHER" id="PTHR23101:SF25">
    <property type="entry name" value="GTPASE-ACTIVATING PROTEIN AND VPS9 DOMAIN-CONTAINING PROTEIN 1"/>
    <property type="match status" value="1"/>
</dbReference>
<protein>
    <recommendedName>
        <fullName evidence="2">VPS9 domain-containing protein</fullName>
    </recommendedName>
</protein>
<feature type="region of interest" description="Disordered" evidence="1">
    <location>
        <begin position="692"/>
        <end position="760"/>
    </location>
</feature>
<evidence type="ECO:0000313" key="3">
    <source>
        <dbReference type="EMBL" id="KAK9916816.1"/>
    </source>
</evidence>
<feature type="region of interest" description="Disordered" evidence="1">
    <location>
        <begin position="588"/>
        <end position="657"/>
    </location>
</feature>
<feature type="region of interest" description="Disordered" evidence="1">
    <location>
        <begin position="268"/>
        <end position="315"/>
    </location>
</feature>
<keyword evidence="4" id="KW-1185">Reference proteome</keyword>
<dbReference type="SMART" id="SM00167">
    <property type="entry name" value="VPS9"/>
    <property type="match status" value="1"/>
</dbReference>
<dbReference type="Gene3D" id="1.20.1050.80">
    <property type="entry name" value="VPS9 domain"/>
    <property type="match status" value="1"/>
</dbReference>
<evidence type="ECO:0000313" key="4">
    <source>
        <dbReference type="Proteomes" id="UP001491310"/>
    </source>
</evidence>
<dbReference type="InterPro" id="IPR037191">
    <property type="entry name" value="VPS9_dom_sf"/>
</dbReference>
<dbReference type="SUPFAM" id="SSF109993">
    <property type="entry name" value="VPS9 domain"/>
    <property type="match status" value="1"/>
</dbReference>
<dbReference type="EMBL" id="JALJOT010000003">
    <property type="protein sequence ID" value="KAK9916816.1"/>
    <property type="molecule type" value="Genomic_DNA"/>
</dbReference>